<evidence type="ECO:0000313" key="10">
    <source>
        <dbReference type="Proteomes" id="UP000245820"/>
    </source>
</evidence>
<dbReference type="Pfam" id="PF00034">
    <property type="entry name" value="Cytochrom_C"/>
    <property type="match status" value="1"/>
</dbReference>
<evidence type="ECO:0000256" key="5">
    <source>
        <dbReference type="ARBA" id="ARBA00023004"/>
    </source>
</evidence>
<feature type="signal peptide" evidence="7">
    <location>
        <begin position="1"/>
        <end position="24"/>
    </location>
</feature>
<dbReference type="AlphaFoldDB" id="A0A2S2DKW1"/>
<dbReference type="OrthoDB" id="9770043at2"/>
<feature type="chain" id="PRO_5015739001" evidence="7">
    <location>
        <begin position="25"/>
        <end position="575"/>
    </location>
</feature>
<dbReference type="GO" id="GO:0020037">
    <property type="term" value="F:heme binding"/>
    <property type="evidence" value="ECO:0007669"/>
    <property type="project" value="InterPro"/>
</dbReference>
<dbReference type="PRINTS" id="PR00604">
    <property type="entry name" value="CYTCHRMECIAB"/>
</dbReference>
<keyword evidence="4" id="KW-0249">Electron transport</keyword>
<dbReference type="InterPro" id="IPR011042">
    <property type="entry name" value="6-blade_b-propeller_TolB-like"/>
</dbReference>
<dbReference type="PANTHER" id="PTHR19328:SF53">
    <property type="entry name" value="MEMBRANE PROTEIN"/>
    <property type="match status" value="1"/>
</dbReference>
<dbReference type="RefSeq" id="WP_109346304.1">
    <property type="nucleotide sequence ID" value="NZ_CP029343.1"/>
</dbReference>
<dbReference type="PROSITE" id="PS51007">
    <property type="entry name" value="CYTC"/>
    <property type="match status" value="1"/>
</dbReference>
<keyword evidence="7" id="KW-0732">Signal</keyword>
<evidence type="ECO:0000256" key="6">
    <source>
        <dbReference type="PROSITE-ProRule" id="PRU00433"/>
    </source>
</evidence>
<dbReference type="GO" id="GO:0046872">
    <property type="term" value="F:metal ion binding"/>
    <property type="evidence" value="ECO:0007669"/>
    <property type="project" value="UniProtKB-KW"/>
</dbReference>
<gene>
    <name evidence="9" type="ORF">DIR46_17085</name>
</gene>
<dbReference type="EMBL" id="CP029343">
    <property type="protein sequence ID" value="AWL05977.1"/>
    <property type="molecule type" value="Genomic_DNA"/>
</dbReference>
<dbReference type="Pfam" id="PF22807">
    <property type="entry name" value="TrAA12"/>
    <property type="match status" value="2"/>
</dbReference>
<evidence type="ECO:0000256" key="4">
    <source>
        <dbReference type="ARBA" id="ARBA00022982"/>
    </source>
</evidence>
<dbReference type="SUPFAM" id="SSF50952">
    <property type="entry name" value="Soluble quinoprotein glucose dehydrogenase"/>
    <property type="match status" value="1"/>
</dbReference>
<dbReference type="InterPro" id="IPR002327">
    <property type="entry name" value="Cyt_c_1A/1B"/>
</dbReference>
<dbReference type="Gene3D" id="1.10.760.10">
    <property type="entry name" value="Cytochrome c-like domain"/>
    <property type="match status" value="1"/>
</dbReference>
<dbReference type="InterPro" id="IPR054539">
    <property type="entry name" value="Beta-prop_PDH"/>
</dbReference>
<dbReference type="InterPro" id="IPR036909">
    <property type="entry name" value="Cyt_c-like_dom_sf"/>
</dbReference>
<evidence type="ECO:0000256" key="1">
    <source>
        <dbReference type="ARBA" id="ARBA00022448"/>
    </source>
</evidence>
<dbReference type="PANTHER" id="PTHR19328">
    <property type="entry name" value="HEDGEHOG-INTERACTING PROTEIN"/>
    <property type="match status" value="1"/>
</dbReference>
<keyword evidence="10" id="KW-1185">Reference proteome</keyword>
<dbReference type="GO" id="GO:0009055">
    <property type="term" value="F:electron transfer activity"/>
    <property type="evidence" value="ECO:0007669"/>
    <property type="project" value="InterPro"/>
</dbReference>
<dbReference type="KEGG" id="mtim:DIR46_17085"/>
<dbReference type="Gene3D" id="2.120.10.30">
    <property type="entry name" value="TolB, C-terminal domain"/>
    <property type="match status" value="1"/>
</dbReference>
<keyword evidence="2 6" id="KW-0349">Heme</keyword>
<evidence type="ECO:0000256" key="3">
    <source>
        <dbReference type="ARBA" id="ARBA00022723"/>
    </source>
</evidence>
<keyword evidence="1" id="KW-0813">Transport</keyword>
<accession>A0A2S2DKW1</accession>
<name>A0A2S2DKW1_9BURK</name>
<organism evidence="9 10">
    <name type="scientific">Massilia oculi</name>
    <dbReference type="NCBI Taxonomy" id="945844"/>
    <lineage>
        <taxon>Bacteria</taxon>
        <taxon>Pseudomonadati</taxon>
        <taxon>Pseudomonadota</taxon>
        <taxon>Betaproteobacteria</taxon>
        <taxon>Burkholderiales</taxon>
        <taxon>Oxalobacteraceae</taxon>
        <taxon>Telluria group</taxon>
        <taxon>Massilia</taxon>
    </lineage>
</organism>
<dbReference type="Proteomes" id="UP000245820">
    <property type="component" value="Chromosome"/>
</dbReference>
<keyword evidence="3 6" id="KW-0479">Metal-binding</keyword>
<feature type="domain" description="Cytochrome c" evidence="8">
    <location>
        <begin position="28"/>
        <end position="131"/>
    </location>
</feature>
<keyword evidence="5 6" id="KW-0408">Iron</keyword>
<evidence type="ECO:0000313" key="9">
    <source>
        <dbReference type="EMBL" id="AWL05977.1"/>
    </source>
</evidence>
<sequence length="575" mass="60876">MQANTLTLHALMLASLATVSVAHAASAPQIAAGRTIFQNNCASCHTVDAKLSPLAGPGMFGVVGRKAAGVPGFAYSGALAKAGAAGLVWTREELDVFLLDPAKRVPGTTMPVGLPDQKMRTALIDYLASLQGPATAAAAPAVPVAAAKPADRAGSWDDTQPGKVFHIKPGDLAKPFATDSAGNSPRLQARPNGTLPTVMPGFEVSVFAQDADKPRVALRAPNGDVFLAATGAGEVKVLRSKNGDKADTAEVFATGLARPYGMAFWPSGANPQYLYVAGVNSVVRIPYRNGDLKARGQAEVVIPELSETSGGHTTRTLVFSKDDKTMLLSIGSATNVAADIGPKPPLPLAEWEKKHGFGAAWGVETDRATVMAFDPDGKNRRTYATGLRNCVGLLVYPATGDVMCNVNERDALGDNLPPDYLTRVKQGGFYGWPWYYIGDNEDPRLKGIRPDLKGKTITPDVLLQAHSAPLGMVVYHAPKGARHAFPNEYEGEVFVALHGSWNRGVRTGYKVARVFMKDGVPTGQYQDFMSGMVISDRDVWGRPAAVEVAADGALLVVDDAGGIVWRIVPKNAAKR</sequence>
<evidence type="ECO:0000259" key="8">
    <source>
        <dbReference type="PROSITE" id="PS51007"/>
    </source>
</evidence>
<dbReference type="SUPFAM" id="SSF46626">
    <property type="entry name" value="Cytochrome c"/>
    <property type="match status" value="1"/>
</dbReference>
<dbReference type="InterPro" id="IPR009056">
    <property type="entry name" value="Cyt_c-like_dom"/>
</dbReference>
<reference evidence="9 10" key="1">
    <citation type="submission" date="2018-05" db="EMBL/GenBank/DDBJ databases">
        <title>Complete genome sequence of Massilia oculi sp. nov. CCUG 43427T (=DSM 26321T), the type strain of M. oculi, and comparison with genome sequences of other Massilia strains.</title>
        <authorList>
            <person name="Zhu B."/>
        </authorList>
    </citation>
    <scope>NUCLEOTIDE SEQUENCE [LARGE SCALE GENOMIC DNA]</scope>
    <source>
        <strain evidence="9 10">CCUG 43427</strain>
    </source>
</reference>
<dbReference type="InterPro" id="IPR011041">
    <property type="entry name" value="Quinoprot_gluc/sorb_DH_b-prop"/>
</dbReference>
<proteinExistence type="predicted"/>
<protein>
    <submittedName>
        <fullName evidence="9">Sorbosone dehydrogenase</fullName>
    </submittedName>
</protein>
<evidence type="ECO:0000256" key="7">
    <source>
        <dbReference type="SAM" id="SignalP"/>
    </source>
</evidence>
<evidence type="ECO:0000256" key="2">
    <source>
        <dbReference type="ARBA" id="ARBA00022617"/>
    </source>
</evidence>